<sequence>MKISFYSLLVLSFLFVQQMNATEKINVHIVDGIKKNKPQLIFRCASGDDDLGWHFPTYQGSDFQFSFKLNFFVETIFFCHFWWGKKDASFEVYRNSGACGSEIHTGICYWLVKEDGFYLANQTSPPPSFLVRKFGWVNAIY</sequence>
<gene>
    <name evidence="7" type="ORF">T459_07596</name>
</gene>
<dbReference type="Gramene" id="PHT85490">
    <property type="protein sequence ID" value="PHT85490"/>
    <property type="gene ID" value="T459_07596"/>
</dbReference>
<name>A0A2G2ZU32_CAPAN</name>
<dbReference type="EMBL" id="AYRZ02000003">
    <property type="protein sequence ID" value="PHT85490.1"/>
    <property type="molecule type" value="Genomic_DNA"/>
</dbReference>
<dbReference type="Proteomes" id="UP000222542">
    <property type="component" value="Unassembled WGS sequence"/>
</dbReference>
<dbReference type="GO" id="GO:0060320">
    <property type="term" value="P:rejection of self pollen"/>
    <property type="evidence" value="ECO:0007669"/>
    <property type="project" value="UniProtKB-KW"/>
</dbReference>
<dbReference type="AlphaFoldDB" id="A0A2G2ZU32"/>
<dbReference type="GO" id="GO:0005576">
    <property type="term" value="C:extracellular region"/>
    <property type="evidence" value="ECO:0007669"/>
    <property type="project" value="UniProtKB-SubCell"/>
</dbReference>
<keyword evidence="5 6" id="KW-0732">Signal</keyword>
<keyword evidence="4 6" id="KW-0964">Secreted</keyword>
<reference evidence="7 8" key="1">
    <citation type="journal article" date="2014" name="Nat. Genet.">
        <title>Genome sequence of the hot pepper provides insights into the evolution of pungency in Capsicum species.</title>
        <authorList>
            <person name="Kim S."/>
            <person name="Park M."/>
            <person name="Yeom S.I."/>
            <person name="Kim Y.M."/>
            <person name="Lee J.M."/>
            <person name="Lee H.A."/>
            <person name="Seo E."/>
            <person name="Choi J."/>
            <person name="Cheong K."/>
            <person name="Kim K.T."/>
            <person name="Jung K."/>
            <person name="Lee G.W."/>
            <person name="Oh S.K."/>
            <person name="Bae C."/>
            <person name="Kim S.B."/>
            <person name="Lee H.Y."/>
            <person name="Kim S.Y."/>
            <person name="Kim M.S."/>
            <person name="Kang B.C."/>
            <person name="Jo Y.D."/>
            <person name="Yang H.B."/>
            <person name="Jeong H.J."/>
            <person name="Kang W.H."/>
            <person name="Kwon J.K."/>
            <person name="Shin C."/>
            <person name="Lim J.Y."/>
            <person name="Park J.H."/>
            <person name="Huh J.H."/>
            <person name="Kim J.S."/>
            <person name="Kim B.D."/>
            <person name="Cohen O."/>
            <person name="Paran I."/>
            <person name="Suh M.C."/>
            <person name="Lee S.B."/>
            <person name="Kim Y.K."/>
            <person name="Shin Y."/>
            <person name="Noh S.J."/>
            <person name="Park J."/>
            <person name="Seo Y.S."/>
            <person name="Kwon S.Y."/>
            <person name="Kim H.A."/>
            <person name="Park J.M."/>
            <person name="Kim H.J."/>
            <person name="Choi S.B."/>
            <person name="Bosland P.W."/>
            <person name="Reeves G."/>
            <person name="Jo S.H."/>
            <person name="Lee B.W."/>
            <person name="Cho H.T."/>
            <person name="Choi H.S."/>
            <person name="Lee M.S."/>
            <person name="Yu Y."/>
            <person name="Do Choi Y."/>
            <person name="Park B.S."/>
            <person name="van Deynze A."/>
            <person name="Ashrafi H."/>
            <person name="Hill T."/>
            <person name="Kim W.T."/>
            <person name="Pai H.S."/>
            <person name="Ahn H.K."/>
            <person name="Yeam I."/>
            <person name="Giovannoni J.J."/>
            <person name="Rose J.K."/>
            <person name="Sorensen I."/>
            <person name="Lee S.J."/>
            <person name="Kim R.W."/>
            <person name="Choi I.Y."/>
            <person name="Choi B.S."/>
            <person name="Lim J.S."/>
            <person name="Lee Y.H."/>
            <person name="Choi D."/>
        </authorList>
    </citation>
    <scope>NUCLEOTIDE SEQUENCE [LARGE SCALE GENOMIC DNA]</scope>
    <source>
        <strain evidence="8">cv. CM334</strain>
    </source>
</reference>
<comment type="caution">
    <text evidence="7">The sequence shown here is derived from an EMBL/GenBank/DDBJ whole genome shotgun (WGS) entry which is preliminary data.</text>
</comment>
<evidence type="ECO:0000256" key="5">
    <source>
        <dbReference type="ARBA" id="ARBA00022729"/>
    </source>
</evidence>
<evidence type="ECO:0000256" key="4">
    <source>
        <dbReference type="ARBA" id="ARBA00022525"/>
    </source>
</evidence>
<comment type="subcellular location">
    <subcellularLocation>
        <location evidence="1 6">Secreted</location>
    </subcellularLocation>
</comment>
<feature type="signal peptide" evidence="6">
    <location>
        <begin position="1"/>
        <end position="21"/>
    </location>
</feature>
<keyword evidence="8" id="KW-1185">Reference proteome</keyword>
<evidence type="ECO:0000313" key="7">
    <source>
        <dbReference type="EMBL" id="PHT85490.1"/>
    </source>
</evidence>
<dbReference type="OMA" id="FFVETIF"/>
<dbReference type="PANTHER" id="PTHR31232:SF101">
    <property type="entry name" value="S-PROTEIN HOMOLOG"/>
    <property type="match status" value="1"/>
</dbReference>
<evidence type="ECO:0000256" key="3">
    <source>
        <dbReference type="ARBA" id="ARBA00022471"/>
    </source>
</evidence>
<evidence type="ECO:0000313" key="8">
    <source>
        <dbReference type="Proteomes" id="UP000222542"/>
    </source>
</evidence>
<keyword evidence="3 6" id="KW-0713">Self-incompatibility</keyword>
<dbReference type="PANTHER" id="PTHR31232">
    <property type="match status" value="1"/>
</dbReference>
<comment type="similarity">
    <text evidence="2 6">Belongs to the plant self-incompatibility (S1) protein family.</text>
</comment>
<organism evidence="7 8">
    <name type="scientific">Capsicum annuum</name>
    <name type="common">Capsicum pepper</name>
    <dbReference type="NCBI Taxonomy" id="4072"/>
    <lineage>
        <taxon>Eukaryota</taxon>
        <taxon>Viridiplantae</taxon>
        <taxon>Streptophyta</taxon>
        <taxon>Embryophyta</taxon>
        <taxon>Tracheophyta</taxon>
        <taxon>Spermatophyta</taxon>
        <taxon>Magnoliopsida</taxon>
        <taxon>eudicotyledons</taxon>
        <taxon>Gunneridae</taxon>
        <taxon>Pentapetalae</taxon>
        <taxon>asterids</taxon>
        <taxon>lamiids</taxon>
        <taxon>Solanales</taxon>
        <taxon>Solanaceae</taxon>
        <taxon>Solanoideae</taxon>
        <taxon>Capsiceae</taxon>
        <taxon>Capsicum</taxon>
    </lineage>
</organism>
<evidence type="ECO:0000256" key="6">
    <source>
        <dbReference type="RuleBase" id="RU367044"/>
    </source>
</evidence>
<evidence type="ECO:0000256" key="1">
    <source>
        <dbReference type="ARBA" id="ARBA00004613"/>
    </source>
</evidence>
<reference evidence="7 8" key="2">
    <citation type="journal article" date="2017" name="Genome Biol.">
        <title>New reference genome sequences of hot pepper reveal the massive evolution of plant disease-resistance genes by retroduplication.</title>
        <authorList>
            <person name="Kim S."/>
            <person name="Park J."/>
            <person name="Yeom S.I."/>
            <person name="Kim Y.M."/>
            <person name="Seo E."/>
            <person name="Kim K.T."/>
            <person name="Kim M.S."/>
            <person name="Lee J.M."/>
            <person name="Cheong K."/>
            <person name="Shin H.S."/>
            <person name="Kim S.B."/>
            <person name="Han K."/>
            <person name="Lee J."/>
            <person name="Park M."/>
            <person name="Lee H.A."/>
            <person name="Lee H.Y."/>
            <person name="Lee Y."/>
            <person name="Oh S."/>
            <person name="Lee J.H."/>
            <person name="Choi E."/>
            <person name="Choi E."/>
            <person name="Lee S.E."/>
            <person name="Jeon J."/>
            <person name="Kim H."/>
            <person name="Choi G."/>
            <person name="Song H."/>
            <person name="Lee J."/>
            <person name="Lee S.C."/>
            <person name="Kwon J.K."/>
            <person name="Lee H.Y."/>
            <person name="Koo N."/>
            <person name="Hong Y."/>
            <person name="Kim R.W."/>
            <person name="Kang W.H."/>
            <person name="Huh J.H."/>
            <person name="Kang B.C."/>
            <person name="Yang T.J."/>
            <person name="Lee Y.H."/>
            <person name="Bennetzen J.L."/>
            <person name="Choi D."/>
        </authorList>
    </citation>
    <scope>NUCLEOTIDE SEQUENCE [LARGE SCALE GENOMIC DNA]</scope>
    <source>
        <strain evidence="8">cv. CM334</strain>
    </source>
</reference>
<accession>A0A2G2ZU32</accession>
<dbReference type="Pfam" id="PF05938">
    <property type="entry name" value="Self-incomp_S1"/>
    <property type="match status" value="1"/>
</dbReference>
<feature type="chain" id="PRO_5025096183" description="S-protein homolog" evidence="6">
    <location>
        <begin position="22"/>
        <end position="141"/>
    </location>
</feature>
<evidence type="ECO:0000256" key="2">
    <source>
        <dbReference type="ARBA" id="ARBA00005581"/>
    </source>
</evidence>
<protein>
    <recommendedName>
        <fullName evidence="6">S-protein homolog</fullName>
    </recommendedName>
</protein>
<dbReference type="InterPro" id="IPR010264">
    <property type="entry name" value="Self-incomp_S1"/>
</dbReference>
<proteinExistence type="inferred from homology"/>